<dbReference type="RefSeq" id="WP_317546410.1">
    <property type="nucleotide sequence ID" value="NZ_JAWLKB010000075.1"/>
</dbReference>
<comment type="caution">
    <text evidence="1">The sequence shown here is derived from an EMBL/GenBank/DDBJ whole genome shotgun (WGS) entry which is preliminary data.</text>
</comment>
<name>A0ABU4C5G7_RHOGO</name>
<proteinExistence type="predicted"/>
<evidence type="ECO:0000313" key="1">
    <source>
        <dbReference type="EMBL" id="MDV6271746.1"/>
    </source>
</evidence>
<sequence length="73" mass="7666">MNEQNSGSNFGTGVGSRVKVTVPGPDSGGVAYIGVVVEDYAGMVIDSESVGRDWAPVHRWAIALDDGRLIFAD</sequence>
<protein>
    <submittedName>
        <fullName evidence="1">Uncharacterized protein</fullName>
    </submittedName>
</protein>
<reference evidence="1 2" key="1">
    <citation type="submission" date="2023-10" db="EMBL/GenBank/DDBJ databases">
        <title>Development of a sustainable strategy for remediation of hydrocarbon-contaminated territories based on the waste exchange concept.</title>
        <authorList>
            <person name="Krivoruchko A."/>
        </authorList>
    </citation>
    <scope>NUCLEOTIDE SEQUENCE [LARGE SCALE GENOMIC DNA]</scope>
    <source>
        <strain evidence="1 2">IEGM 1203</strain>
    </source>
</reference>
<dbReference type="EMBL" id="JAWLKB010000075">
    <property type="protein sequence ID" value="MDV6271746.1"/>
    <property type="molecule type" value="Genomic_DNA"/>
</dbReference>
<dbReference type="Proteomes" id="UP001185927">
    <property type="component" value="Unassembled WGS sequence"/>
</dbReference>
<gene>
    <name evidence="1" type="ORF">R3Q16_34740</name>
</gene>
<keyword evidence="2" id="KW-1185">Reference proteome</keyword>
<evidence type="ECO:0000313" key="2">
    <source>
        <dbReference type="Proteomes" id="UP001185927"/>
    </source>
</evidence>
<organism evidence="1 2">
    <name type="scientific">Rhodococcus globerulus</name>
    <dbReference type="NCBI Taxonomy" id="33008"/>
    <lineage>
        <taxon>Bacteria</taxon>
        <taxon>Bacillati</taxon>
        <taxon>Actinomycetota</taxon>
        <taxon>Actinomycetes</taxon>
        <taxon>Mycobacteriales</taxon>
        <taxon>Nocardiaceae</taxon>
        <taxon>Rhodococcus</taxon>
    </lineage>
</organism>
<accession>A0ABU4C5G7</accession>